<dbReference type="AlphaFoldDB" id="A0A6N7KY31"/>
<proteinExistence type="predicted"/>
<dbReference type="RefSeq" id="WP_153463286.1">
    <property type="nucleotide sequence ID" value="NZ_WBOF01000001.1"/>
</dbReference>
<evidence type="ECO:0000313" key="1">
    <source>
        <dbReference type="EMBL" id="MQS14493.1"/>
    </source>
</evidence>
<accession>A0A6N7KY31</accession>
<comment type="caution">
    <text evidence="1">The sequence shown here is derived from an EMBL/GenBank/DDBJ whole genome shotgun (WGS) entry which is preliminary data.</text>
</comment>
<evidence type="ECO:0000313" key="2">
    <source>
        <dbReference type="Proteomes" id="UP000450000"/>
    </source>
</evidence>
<gene>
    <name evidence="1" type="ORF">F7Q99_20045</name>
</gene>
<name>A0A6N7KY31_9ACTN</name>
<reference evidence="1 2" key="1">
    <citation type="submission" date="2019-09" db="EMBL/GenBank/DDBJ databases">
        <title>Genome Sequences of Streptomyces kaniharaensis ATCC 21070.</title>
        <authorList>
            <person name="Zhu W."/>
            <person name="De Crecy-Lagard V."/>
            <person name="Richards N.G."/>
        </authorList>
    </citation>
    <scope>NUCLEOTIDE SEQUENCE [LARGE SCALE GENOMIC DNA]</scope>
    <source>
        <strain evidence="1 2">SF-557</strain>
    </source>
</reference>
<protein>
    <submittedName>
        <fullName evidence="1">Uncharacterized protein</fullName>
    </submittedName>
</protein>
<dbReference type="Proteomes" id="UP000450000">
    <property type="component" value="Unassembled WGS sequence"/>
</dbReference>
<keyword evidence="2" id="KW-1185">Reference proteome</keyword>
<organism evidence="1 2">
    <name type="scientific">Streptomyces kaniharaensis</name>
    <dbReference type="NCBI Taxonomy" id="212423"/>
    <lineage>
        <taxon>Bacteria</taxon>
        <taxon>Bacillati</taxon>
        <taxon>Actinomycetota</taxon>
        <taxon>Actinomycetes</taxon>
        <taxon>Kitasatosporales</taxon>
        <taxon>Streptomycetaceae</taxon>
        <taxon>Streptomyces</taxon>
    </lineage>
</organism>
<sequence>MTAWTVLATCGPATIIGLLWLRNIRRNLAAAADTIAERDAVDREFAALIAQLDPDLTDQEDTTW</sequence>
<dbReference type="EMBL" id="WBOF01000001">
    <property type="protein sequence ID" value="MQS14493.1"/>
    <property type="molecule type" value="Genomic_DNA"/>
</dbReference>